<evidence type="ECO:0000313" key="2">
    <source>
        <dbReference type="Proteomes" id="UP000250321"/>
    </source>
</evidence>
<protein>
    <submittedName>
        <fullName evidence="1">Uncharacterized protein</fullName>
    </submittedName>
</protein>
<dbReference type="STRING" id="2094558.A0A314UI97"/>
<dbReference type="Proteomes" id="UP000250321">
    <property type="component" value="Unassembled WGS sequence"/>
</dbReference>
<gene>
    <name evidence="1" type="ORF">Pyn_03120</name>
</gene>
<keyword evidence="2" id="KW-1185">Reference proteome</keyword>
<comment type="caution">
    <text evidence="1">The sequence shown here is derived from an EMBL/GenBank/DDBJ whole genome shotgun (WGS) entry which is preliminary data.</text>
</comment>
<sequence>MVNLRGSPEPLIKLIAHLIRHEGRPTKRARLLIMVHPTVQTRPVKNVLAIRQTPDLLLDLKLVQANGAVFRSVSGRSRNLITGRNSRIRRADTGGFSGIRVLVSGQTTSVSRNSERPRK</sequence>
<evidence type="ECO:0000313" key="1">
    <source>
        <dbReference type="EMBL" id="PQM37021.1"/>
    </source>
</evidence>
<dbReference type="OrthoDB" id="10545872at2759"/>
<dbReference type="EMBL" id="PJQY01003489">
    <property type="protein sequence ID" value="PQM37021.1"/>
    <property type="molecule type" value="Genomic_DNA"/>
</dbReference>
<reference evidence="1 2" key="1">
    <citation type="submission" date="2018-02" db="EMBL/GenBank/DDBJ databases">
        <title>Draft genome of wild Prunus yedoensis var. nudiflora.</title>
        <authorList>
            <person name="Baek S."/>
            <person name="Kim J.-H."/>
            <person name="Choi K."/>
            <person name="Kim G.-B."/>
            <person name="Cho A."/>
            <person name="Jang H."/>
            <person name="Shin C.-H."/>
            <person name="Yu H.-J."/>
            <person name="Mun J.-H."/>
        </authorList>
    </citation>
    <scope>NUCLEOTIDE SEQUENCE [LARGE SCALE GENOMIC DNA]</scope>
    <source>
        <strain evidence="2">cv. Jeju island</strain>
        <tissue evidence="1">Leaf</tissue>
    </source>
</reference>
<name>A0A314UI97_PRUYE</name>
<accession>A0A314UI97</accession>
<dbReference type="AlphaFoldDB" id="A0A314UI97"/>
<proteinExistence type="predicted"/>
<organism evidence="1 2">
    <name type="scientific">Prunus yedoensis var. nudiflora</name>
    <dbReference type="NCBI Taxonomy" id="2094558"/>
    <lineage>
        <taxon>Eukaryota</taxon>
        <taxon>Viridiplantae</taxon>
        <taxon>Streptophyta</taxon>
        <taxon>Embryophyta</taxon>
        <taxon>Tracheophyta</taxon>
        <taxon>Spermatophyta</taxon>
        <taxon>Magnoliopsida</taxon>
        <taxon>eudicotyledons</taxon>
        <taxon>Gunneridae</taxon>
        <taxon>Pentapetalae</taxon>
        <taxon>rosids</taxon>
        <taxon>fabids</taxon>
        <taxon>Rosales</taxon>
        <taxon>Rosaceae</taxon>
        <taxon>Amygdaloideae</taxon>
        <taxon>Amygdaleae</taxon>
        <taxon>Prunus</taxon>
    </lineage>
</organism>